<feature type="region of interest" description="Disordered" evidence="1">
    <location>
        <begin position="158"/>
        <end position="181"/>
    </location>
</feature>
<dbReference type="AlphaFoldDB" id="A0AAD9LV46"/>
<name>A0AAD9LV46_9PEZI</name>
<accession>A0AAD9LV46</accession>
<evidence type="ECO:0000256" key="1">
    <source>
        <dbReference type="SAM" id="MobiDB-lite"/>
    </source>
</evidence>
<evidence type="ECO:0000313" key="3">
    <source>
        <dbReference type="Proteomes" id="UP001232148"/>
    </source>
</evidence>
<protein>
    <submittedName>
        <fullName evidence="2">Uncharacterized protein</fullName>
    </submittedName>
</protein>
<proteinExistence type="predicted"/>
<feature type="compositionally biased region" description="Low complexity" evidence="1">
    <location>
        <begin position="68"/>
        <end position="83"/>
    </location>
</feature>
<reference evidence="2" key="1">
    <citation type="submission" date="2021-06" db="EMBL/GenBank/DDBJ databases">
        <title>Comparative genomics, transcriptomics and evolutionary studies reveal genomic signatures of adaptation to plant cell wall in hemibiotrophic fungi.</title>
        <authorList>
            <consortium name="DOE Joint Genome Institute"/>
            <person name="Baroncelli R."/>
            <person name="Diaz J.F."/>
            <person name="Benocci T."/>
            <person name="Peng M."/>
            <person name="Battaglia E."/>
            <person name="Haridas S."/>
            <person name="Andreopoulos W."/>
            <person name="Labutti K."/>
            <person name="Pangilinan J."/>
            <person name="Floch G.L."/>
            <person name="Makela M.R."/>
            <person name="Henrissat B."/>
            <person name="Grigoriev I.V."/>
            <person name="Crouch J.A."/>
            <person name="De Vries R.P."/>
            <person name="Sukno S.A."/>
            <person name="Thon M.R."/>
        </authorList>
    </citation>
    <scope>NUCLEOTIDE SEQUENCE</scope>
    <source>
        <strain evidence="2">MAFF235873</strain>
    </source>
</reference>
<sequence length="274" mass="30499">MADYVRCCPTYPLSLLVSFLNSLRQRSPVIPLQIQHWFGEANMKQKVKKNQGRSGFRSGGVNGIPLGPRASSSSRAPAPAPAESKAKPKAKPKRTVEWWRAQMEREGANGRVSNCDHKAIEKKIAELFKQHMAAEGLYPRLTSVLLSGYQTTNKSVNSIPLGSLGEPEHQQQGSRPVRRPVRRYPPIPLLRHPTRQFQGRMSAVLATTSRVKTAPTSVPIHCQQLTTSWARDFARAKTSNEENNTSYSHVDRSGLVKSRFNFSLSIVAVDDKST</sequence>
<evidence type="ECO:0000313" key="2">
    <source>
        <dbReference type="EMBL" id="KAK2022289.1"/>
    </source>
</evidence>
<dbReference type="EMBL" id="MU843050">
    <property type="protein sequence ID" value="KAK2022289.1"/>
    <property type="molecule type" value="Genomic_DNA"/>
</dbReference>
<comment type="caution">
    <text evidence="2">The sequence shown here is derived from an EMBL/GenBank/DDBJ whole genome shotgun (WGS) entry which is preliminary data.</text>
</comment>
<gene>
    <name evidence="2" type="ORF">LX32DRAFT_687254</name>
</gene>
<keyword evidence="3" id="KW-1185">Reference proteome</keyword>
<organism evidence="2 3">
    <name type="scientific">Colletotrichum zoysiae</name>
    <dbReference type="NCBI Taxonomy" id="1216348"/>
    <lineage>
        <taxon>Eukaryota</taxon>
        <taxon>Fungi</taxon>
        <taxon>Dikarya</taxon>
        <taxon>Ascomycota</taxon>
        <taxon>Pezizomycotina</taxon>
        <taxon>Sordariomycetes</taxon>
        <taxon>Hypocreomycetidae</taxon>
        <taxon>Glomerellales</taxon>
        <taxon>Glomerellaceae</taxon>
        <taxon>Colletotrichum</taxon>
        <taxon>Colletotrichum graminicola species complex</taxon>
    </lineage>
</organism>
<dbReference type="Proteomes" id="UP001232148">
    <property type="component" value="Unassembled WGS sequence"/>
</dbReference>
<feature type="region of interest" description="Disordered" evidence="1">
    <location>
        <begin position="48"/>
        <end position="95"/>
    </location>
</feature>